<dbReference type="Gene3D" id="1.10.10.60">
    <property type="entry name" value="Homeodomain-like"/>
    <property type="match status" value="1"/>
</dbReference>
<evidence type="ECO:0000313" key="4">
    <source>
        <dbReference type="EMBL" id="XBX82683.1"/>
    </source>
</evidence>
<protein>
    <submittedName>
        <fullName evidence="4">TetR/AcrR family transcriptional regulator</fullName>
    </submittedName>
</protein>
<dbReference type="RefSeq" id="WP_350348699.1">
    <property type="nucleotide sequence ID" value="NZ_CP158374.1"/>
</dbReference>
<dbReference type="GO" id="GO:0003700">
    <property type="term" value="F:DNA-binding transcription factor activity"/>
    <property type="evidence" value="ECO:0007669"/>
    <property type="project" value="TreeGrafter"/>
</dbReference>
<dbReference type="GO" id="GO:0000976">
    <property type="term" value="F:transcription cis-regulatory region binding"/>
    <property type="evidence" value="ECO:0007669"/>
    <property type="project" value="TreeGrafter"/>
</dbReference>
<proteinExistence type="predicted"/>
<dbReference type="Pfam" id="PF00440">
    <property type="entry name" value="TetR_N"/>
    <property type="match status" value="1"/>
</dbReference>
<keyword evidence="1 2" id="KW-0238">DNA-binding</keyword>
<sequence>MPGSTKLSTADARRPLVVQAAIATFARAGYRATTVADVAAAAKISPAYVFKLFPGKEALFVAALEACHERILSALAEGAKSAEGHSPDAVLDAMGGAYAALIADRDLLMLQVHAQSAAEVPEIGAALRRGYASVTEFASSRSGAPDAAVQRFIAFGQLCHLIVTLGIDDSTAHWAKVLASGIRHPSFETAD</sequence>
<organism evidence="4">
    <name type="scientific">Agromyces sp. G08B096</name>
    <dbReference type="NCBI Taxonomy" id="3156399"/>
    <lineage>
        <taxon>Bacteria</taxon>
        <taxon>Bacillati</taxon>
        <taxon>Actinomycetota</taxon>
        <taxon>Actinomycetes</taxon>
        <taxon>Micrococcales</taxon>
        <taxon>Microbacteriaceae</taxon>
        <taxon>Agromyces</taxon>
    </lineage>
</organism>
<dbReference type="PANTHER" id="PTHR30055:SF146">
    <property type="entry name" value="HTH-TYPE TRANSCRIPTIONAL DUAL REGULATOR CECR"/>
    <property type="match status" value="1"/>
</dbReference>
<feature type="DNA-binding region" description="H-T-H motif" evidence="2">
    <location>
        <begin position="34"/>
        <end position="53"/>
    </location>
</feature>
<dbReference type="EMBL" id="CP158374">
    <property type="protein sequence ID" value="XBX82683.1"/>
    <property type="molecule type" value="Genomic_DNA"/>
</dbReference>
<dbReference type="AlphaFoldDB" id="A0AAU7W9N0"/>
<dbReference type="PANTHER" id="PTHR30055">
    <property type="entry name" value="HTH-TYPE TRANSCRIPTIONAL REGULATOR RUTR"/>
    <property type="match status" value="1"/>
</dbReference>
<dbReference type="Gene3D" id="1.10.357.10">
    <property type="entry name" value="Tetracycline Repressor, domain 2"/>
    <property type="match status" value="1"/>
</dbReference>
<evidence type="ECO:0000256" key="2">
    <source>
        <dbReference type="PROSITE-ProRule" id="PRU00335"/>
    </source>
</evidence>
<dbReference type="InterPro" id="IPR001647">
    <property type="entry name" value="HTH_TetR"/>
</dbReference>
<accession>A0AAU7W9N0</accession>
<evidence type="ECO:0000256" key="1">
    <source>
        <dbReference type="ARBA" id="ARBA00023125"/>
    </source>
</evidence>
<dbReference type="PROSITE" id="PS50977">
    <property type="entry name" value="HTH_TETR_2"/>
    <property type="match status" value="1"/>
</dbReference>
<gene>
    <name evidence="4" type="ORF">ABIQ69_01850</name>
</gene>
<evidence type="ECO:0000259" key="3">
    <source>
        <dbReference type="PROSITE" id="PS50977"/>
    </source>
</evidence>
<dbReference type="SUPFAM" id="SSF46689">
    <property type="entry name" value="Homeodomain-like"/>
    <property type="match status" value="1"/>
</dbReference>
<dbReference type="InterPro" id="IPR050109">
    <property type="entry name" value="HTH-type_TetR-like_transc_reg"/>
</dbReference>
<reference evidence="4" key="1">
    <citation type="submission" date="2024-05" db="EMBL/GenBank/DDBJ databases">
        <authorList>
            <person name="Yu L."/>
        </authorList>
    </citation>
    <scope>NUCLEOTIDE SEQUENCE</scope>
    <source>
        <strain evidence="4">G08B096</strain>
    </source>
</reference>
<name>A0AAU7W9N0_9MICO</name>
<dbReference type="InterPro" id="IPR009057">
    <property type="entry name" value="Homeodomain-like_sf"/>
</dbReference>
<feature type="domain" description="HTH tetR-type" evidence="3">
    <location>
        <begin position="11"/>
        <end position="71"/>
    </location>
</feature>